<comment type="caution">
    <text evidence="4">The sequence shown here is derived from an EMBL/GenBank/DDBJ whole genome shotgun (WGS) entry which is preliminary data.</text>
</comment>
<dbReference type="PANTHER" id="PTHR43367:SF1">
    <property type="entry name" value="TWO-COMPONENT RESPONSE REGULATOR-LIKE APRR6-RELATED"/>
    <property type="match status" value="1"/>
</dbReference>
<dbReference type="PROSITE" id="PS50110">
    <property type="entry name" value="RESPONSE_REGULATORY"/>
    <property type="match status" value="1"/>
</dbReference>
<dbReference type="SMART" id="SM00448">
    <property type="entry name" value="REC"/>
    <property type="match status" value="1"/>
</dbReference>
<name>A0ABS8NBY7_9BACT</name>
<gene>
    <name evidence="4" type="ORF">LOC71_02195</name>
</gene>
<keyword evidence="5" id="KW-1185">Reference proteome</keyword>
<dbReference type="Gene3D" id="1.10.10.10">
    <property type="entry name" value="Winged helix-like DNA-binding domain superfamily/Winged helix DNA-binding domain"/>
    <property type="match status" value="1"/>
</dbReference>
<evidence type="ECO:0000256" key="1">
    <source>
        <dbReference type="PROSITE-ProRule" id="PRU00169"/>
    </source>
</evidence>
<dbReference type="InterPro" id="IPR036388">
    <property type="entry name" value="WH-like_DNA-bd_sf"/>
</dbReference>
<feature type="domain" description="ANTAR" evidence="3">
    <location>
        <begin position="130"/>
        <end position="191"/>
    </location>
</feature>
<dbReference type="EMBL" id="JAJKFW010000004">
    <property type="protein sequence ID" value="MCC9641067.1"/>
    <property type="molecule type" value="Genomic_DNA"/>
</dbReference>
<dbReference type="SUPFAM" id="SSF52172">
    <property type="entry name" value="CheY-like"/>
    <property type="match status" value="1"/>
</dbReference>
<dbReference type="PANTHER" id="PTHR43367">
    <property type="match status" value="1"/>
</dbReference>
<dbReference type="SMART" id="SM01012">
    <property type="entry name" value="ANTAR"/>
    <property type="match status" value="1"/>
</dbReference>
<dbReference type="Gene3D" id="3.40.50.2300">
    <property type="match status" value="1"/>
</dbReference>
<dbReference type="RefSeq" id="WP_230270959.1">
    <property type="nucleotide sequence ID" value="NZ_JAJKFW010000004.1"/>
</dbReference>
<evidence type="ECO:0000259" key="2">
    <source>
        <dbReference type="PROSITE" id="PS50110"/>
    </source>
</evidence>
<reference evidence="4" key="1">
    <citation type="submission" date="2021-11" db="EMBL/GenBank/DDBJ databases">
        <title>Genome sequence.</title>
        <authorList>
            <person name="Sun Q."/>
        </authorList>
    </citation>
    <scope>NUCLEOTIDE SEQUENCE</scope>
    <source>
        <strain evidence="4">JC740</strain>
    </source>
</reference>
<sequence>MSNHYLAPRRIHFAHGSSKSRKVISAILDALDHRVELVTESGDTLIQRALNDHPDLIIAAPRLSDMDGIEAMIRIGETHPIPGIIIASTDDLDQVERAMEDHVMAYLVEPITVDTLRPAIYLAERRFKHFQSLTDRIESLQTQLEDRKVIERAKGLVMKAKGMTESEAHRFLQSLAKQQRKKIAEVATVMCDSEPIDVP</sequence>
<comment type="caution">
    <text evidence="1">Lacks conserved residue(s) required for the propagation of feature annotation.</text>
</comment>
<dbReference type="Pfam" id="PF00072">
    <property type="entry name" value="Response_reg"/>
    <property type="match status" value="1"/>
</dbReference>
<dbReference type="InterPro" id="IPR008327">
    <property type="entry name" value="Sig_transdc_resp-reg_antiterm"/>
</dbReference>
<dbReference type="InterPro" id="IPR011006">
    <property type="entry name" value="CheY-like_superfamily"/>
</dbReference>
<dbReference type="PROSITE" id="PS50921">
    <property type="entry name" value="ANTAR"/>
    <property type="match status" value="1"/>
</dbReference>
<organism evidence="4 5">
    <name type="scientific">Rhodopirellula halodulae</name>
    <dbReference type="NCBI Taxonomy" id="2894198"/>
    <lineage>
        <taxon>Bacteria</taxon>
        <taxon>Pseudomonadati</taxon>
        <taxon>Planctomycetota</taxon>
        <taxon>Planctomycetia</taxon>
        <taxon>Pirellulales</taxon>
        <taxon>Pirellulaceae</taxon>
        <taxon>Rhodopirellula</taxon>
    </lineage>
</organism>
<dbReference type="PIRSF" id="PIRSF036382">
    <property type="entry name" value="RR_antiterm"/>
    <property type="match status" value="1"/>
</dbReference>
<dbReference type="InterPro" id="IPR001789">
    <property type="entry name" value="Sig_transdc_resp-reg_receiver"/>
</dbReference>
<evidence type="ECO:0000313" key="5">
    <source>
        <dbReference type="Proteomes" id="UP001430306"/>
    </source>
</evidence>
<protein>
    <submittedName>
        <fullName evidence="4">ANTAR domain-containing protein</fullName>
    </submittedName>
</protein>
<proteinExistence type="predicted"/>
<evidence type="ECO:0000259" key="3">
    <source>
        <dbReference type="PROSITE" id="PS50921"/>
    </source>
</evidence>
<dbReference type="Proteomes" id="UP001430306">
    <property type="component" value="Unassembled WGS sequence"/>
</dbReference>
<dbReference type="InterPro" id="IPR005561">
    <property type="entry name" value="ANTAR"/>
</dbReference>
<feature type="domain" description="Response regulatory" evidence="2">
    <location>
        <begin position="10"/>
        <end position="124"/>
    </location>
</feature>
<evidence type="ECO:0000313" key="4">
    <source>
        <dbReference type="EMBL" id="MCC9641067.1"/>
    </source>
</evidence>
<dbReference type="Pfam" id="PF03861">
    <property type="entry name" value="ANTAR"/>
    <property type="match status" value="1"/>
</dbReference>
<accession>A0ABS8NBY7</accession>